<comment type="caution">
    <text evidence="1">The sequence shown here is derived from an EMBL/GenBank/DDBJ whole genome shotgun (WGS) entry which is preliminary data.</text>
</comment>
<evidence type="ECO:0000313" key="2">
    <source>
        <dbReference type="Proteomes" id="UP001180973"/>
    </source>
</evidence>
<organism evidence="1 2">
    <name type="scientific">Micromonospora reichwaldensis</name>
    <dbReference type="NCBI Taxonomy" id="3075516"/>
    <lineage>
        <taxon>Bacteria</taxon>
        <taxon>Bacillati</taxon>
        <taxon>Actinomycetota</taxon>
        <taxon>Actinomycetes</taxon>
        <taxon>Micromonosporales</taxon>
        <taxon>Micromonosporaceae</taxon>
        <taxon>Micromonospora</taxon>
    </lineage>
</organism>
<dbReference type="EMBL" id="JAVRFL010000007">
    <property type="protein sequence ID" value="MDT0528922.1"/>
    <property type="molecule type" value="Genomic_DNA"/>
</dbReference>
<gene>
    <name evidence="1" type="ORF">RM555_07950</name>
</gene>
<reference evidence="1" key="1">
    <citation type="submission" date="2023-09" db="EMBL/GenBank/DDBJ databases">
        <title>30 novel species of actinomycetes from the DSMZ collection.</title>
        <authorList>
            <person name="Nouioui I."/>
        </authorList>
    </citation>
    <scope>NUCLEOTIDE SEQUENCE</scope>
    <source>
        <strain evidence="1">DSM 115977</strain>
    </source>
</reference>
<dbReference type="Proteomes" id="UP001180973">
    <property type="component" value="Unassembled WGS sequence"/>
</dbReference>
<accession>A0ABU2WV27</accession>
<name>A0ABU2WV27_9ACTN</name>
<evidence type="ECO:0000313" key="1">
    <source>
        <dbReference type="EMBL" id="MDT0528922.1"/>
    </source>
</evidence>
<dbReference type="RefSeq" id="WP_311411110.1">
    <property type="nucleotide sequence ID" value="NZ_JAVRFL010000007.1"/>
</dbReference>
<proteinExistence type="predicted"/>
<protein>
    <submittedName>
        <fullName evidence="1">Uncharacterized protein</fullName>
    </submittedName>
</protein>
<keyword evidence="2" id="KW-1185">Reference proteome</keyword>
<sequence length="44" mass="4779">MFNVATSGQGTSRNLQDGVVHARPKAWKLRIGALKNADIDLLSE</sequence>